<reference evidence="3" key="2">
    <citation type="submission" date="2025-08" db="UniProtKB">
        <authorList>
            <consortium name="RefSeq"/>
        </authorList>
    </citation>
    <scope>IDENTIFICATION</scope>
    <source>
        <tissue evidence="3">Leaf</tissue>
    </source>
</reference>
<keyword evidence="2" id="KW-1185">Reference proteome</keyword>
<dbReference type="InterPro" id="IPR045026">
    <property type="entry name" value="LIMYB"/>
</dbReference>
<dbReference type="PANTHER" id="PTHR47584:SF14">
    <property type="entry name" value="L10-INTERACTING MYB DOMAIN-CONTAINING PROTEIN-LIKE"/>
    <property type="match status" value="1"/>
</dbReference>
<dbReference type="GeneID" id="116209179"/>
<dbReference type="PANTHER" id="PTHR47584">
    <property type="match status" value="1"/>
</dbReference>
<organism evidence="2 3">
    <name type="scientific">Punica granatum</name>
    <name type="common">Pomegranate</name>
    <dbReference type="NCBI Taxonomy" id="22663"/>
    <lineage>
        <taxon>Eukaryota</taxon>
        <taxon>Viridiplantae</taxon>
        <taxon>Streptophyta</taxon>
        <taxon>Embryophyta</taxon>
        <taxon>Tracheophyta</taxon>
        <taxon>Spermatophyta</taxon>
        <taxon>Magnoliopsida</taxon>
        <taxon>eudicotyledons</taxon>
        <taxon>Gunneridae</taxon>
        <taxon>Pentapetalae</taxon>
        <taxon>rosids</taxon>
        <taxon>malvids</taxon>
        <taxon>Myrtales</taxon>
        <taxon>Lythraceae</taxon>
        <taxon>Punica</taxon>
    </lineage>
</organism>
<feature type="region of interest" description="Disordered" evidence="1">
    <location>
        <begin position="166"/>
        <end position="191"/>
    </location>
</feature>
<gene>
    <name evidence="3" type="primary">LOC116209179</name>
</gene>
<reference evidence="2" key="1">
    <citation type="journal article" date="2020" name="Plant Biotechnol. J.">
        <title>The pomegranate (Punica granatum L.) draft genome dissects genetic divergence between soft- and hard-seeded cultivars.</title>
        <authorList>
            <person name="Luo X."/>
            <person name="Li H."/>
            <person name="Wu Z."/>
            <person name="Yao W."/>
            <person name="Zhao P."/>
            <person name="Cao D."/>
            <person name="Yu H."/>
            <person name="Li K."/>
            <person name="Poudel K."/>
            <person name="Zhao D."/>
            <person name="Zhang F."/>
            <person name="Xia X."/>
            <person name="Chen L."/>
            <person name="Wang Q."/>
            <person name="Jing D."/>
            <person name="Cao S."/>
        </authorList>
    </citation>
    <scope>NUCLEOTIDE SEQUENCE [LARGE SCALE GENOMIC DNA]</scope>
    <source>
        <strain evidence="2">cv. Tunisia</strain>
    </source>
</reference>
<name>A0A6P8DMN7_PUNGR</name>
<evidence type="ECO:0000313" key="2">
    <source>
        <dbReference type="Proteomes" id="UP000515151"/>
    </source>
</evidence>
<accession>A0A6P8DMN7</accession>
<proteinExistence type="predicted"/>
<evidence type="ECO:0000313" key="3">
    <source>
        <dbReference type="RefSeq" id="XP_031398602.1"/>
    </source>
</evidence>
<dbReference type="Proteomes" id="UP000515151">
    <property type="component" value="Chromosome 5"/>
</dbReference>
<dbReference type="AlphaFoldDB" id="A0A6P8DMN7"/>
<protein>
    <submittedName>
        <fullName evidence="3">Uncharacterized protein LOC116209179</fullName>
    </submittedName>
</protein>
<dbReference type="OrthoDB" id="686198at2759"/>
<sequence length="191" mass="22436">MTVEIGKQFSDEHMYSQKMKEKATRLKTMYKQSIRVRWDEDTNTINASPDVWDMFIKKNKAFKTFRTRGCKHYRLLNELFSASTAIDALRISSTDRLRTSDEERQLHEEFLSISKKKHKQTINLEKGSDESDDPVQVQKPIISGSRSRVRKGLHRQAHNYRSAWTCSRSVSNRSQRAPHRRQREASSFQVS</sequence>
<feature type="compositionally biased region" description="Polar residues" evidence="1">
    <location>
        <begin position="166"/>
        <end position="175"/>
    </location>
</feature>
<dbReference type="RefSeq" id="XP_031398602.1">
    <property type="nucleotide sequence ID" value="XM_031542742.1"/>
</dbReference>
<evidence type="ECO:0000256" key="1">
    <source>
        <dbReference type="SAM" id="MobiDB-lite"/>
    </source>
</evidence>